<evidence type="ECO:0000313" key="1">
    <source>
        <dbReference type="EMBL" id="JAA70641.1"/>
    </source>
</evidence>
<name>A0A0K8RHW8_IXORI</name>
<accession>A0A0K8RHW8</accession>
<organism evidence="1">
    <name type="scientific">Ixodes ricinus</name>
    <name type="common">Common tick</name>
    <name type="synonym">Acarus ricinus</name>
    <dbReference type="NCBI Taxonomy" id="34613"/>
    <lineage>
        <taxon>Eukaryota</taxon>
        <taxon>Metazoa</taxon>
        <taxon>Ecdysozoa</taxon>
        <taxon>Arthropoda</taxon>
        <taxon>Chelicerata</taxon>
        <taxon>Arachnida</taxon>
        <taxon>Acari</taxon>
        <taxon>Parasitiformes</taxon>
        <taxon>Ixodida</taxon>
        <taxon>Ixodoidea</taxon>
        <taxon>Ixodidae</taxon>
        <taxon>Ixodinae</taxon>
        <taxon>Ixodes</taxon>
    </lineage>
</organism>
<keyword evidence="1" id="KW-0645">Protease</keyword>
<dbReference type="GO" id="GO:0006508">
    <property type="term" value="P:proteolysis"/>
    <property type="evidence" value="ECO:0007669"/>
    <property type="project" value="UniProtKB-KW"/>
</dbReference>
<proteinExistence type="evidence at transcript level"/>
<reference evidence="1" key="1">
    <citation type="submission" date="2012-12" db="EMBL/GenBank/DDBJ databases">
        <title>Identification and characterization of a phenylalanine ammonia-lyase gene family in Isatis indigotica Fort.</title>
        <authorList>
            <person name="Liu Q."/>
            <person name="Chen J."/>
            <person name="Zhou X."/>
            <person name="Di P."/>
            <person name="Xiao Y."/>
            <person name="Xuan H."/>
            <person name="Zhang L."/>
            <person name="Chen W."/>
        </authorList>
    </citation>
    <scope>NUCLEOTIDE SEQUENCE</scope>
    <source>
        <tissue evidence="1">Salivary gland</tissue>
    </source>
</reference>
<dbReference type="AlphaFoldDB" id="A0A0K8RHW8"/>
<dbReference type="GO" id="GO:0008237">
    <property type="term" value="F:metallopeptidase activity"/>
    <property type="evidence" value="ECO:0007669"/>
    <property type="project" value="UniProtKB-KW"/>
</dbReference>
<keyword evidence="1" id="KW-0482">Metalloprotease</keyword>
<sequence>MVNPPSIHSSQNAAKSTWDDRTLMSLGQQSCYKLNLSSTESTSGGRTPYTFFNCTEPCKNITKRMENTVCNVPPEGTEHCKTHDICKISCCPDYDKHFNETKKELQMECLVERLRYVFSKSASNCQNDGAKLAEFQGIVKREIK</sequence>
<dbReference type="EMBL" id="GADI01003167">
    <property type="protein sequence ID" value="JAA70641.1"/>
    <property type="molecule type" value="mRNA"/>
</dbReference>
<keyword evidence="1" id="KW-0378">Hydrolase</keyword>
<protein>
    <submittedName>
        <fullName evidence="1">Putative metalloprotease</fullName>
    </submittedName>
</protein>